<dbReference type="SUPFAM" id="SSF52058">
    <property type="entry name" value="L domain-like"/>
    <property type="match status" value="1"/>
</dbReference>
<protein>
    <recommendedName>
        <fullName evidence="3">Leucine rich repeat protein</fullName>
    </recommendedName>
</protein>
<reference evidence="1" key="1">
    <citation type="submission" date="2021-03" db="EMBL/GenBank/DDBJ databases">
        <title>Chromosome level genome of the anhydrobiotic midge Polypedilum vanderplanki.</title>
        <authorList>
            <person name="Yoshida Y."/>
            <person name="Kikawada T."/>
            <person name="Gusev O."/>
        </authorList>
    </citation>
    <scope>NUCLEOTIDE SEQUENCE</scope>
    <source>
        <strain evidence="1">NIAS01</strain>
        <tissue evidence="1">Whole body or cell culture</tissue>
    </source>
</reference>
<proteinExistence type="predicted"/>
<dbReference type="EMBL" id="JADBJN010000003">
    <property type="protein sequence ID" value="KAG5670627.1"/>
    <property type="molecule type" value="Genomic_DNA"/>
</dbReference>
<evidence type="ECO:0000313" key="2">
    <source>
        <dbReference type="Proteomes" id="UP001107558"/>
    </source>
</evidence>
<evidence type="ECO:0000313" key="1">
    <source>
        <dbReference type="EMBL" id="KAG5670627.1"/>
    </source>
</evidence>
<organism evidence="1 2">
    <name type="scientific">Polypedilum vanderplanki</name>
    <name type="common">Sleeping chironomid midge</name>
    <dbReference type="NCBI Taxonomy" id="319348"/>
    <lineage>
        <taxon>Eukaryota</taxon>
        <taxon>Metazoa</taxon>
        <taxon>Ecdysozoa</taxon>
        <taxon>Arthropoda</taxon>
        <taxon>Hexapoda</taxon>
        <taxon>Insecta</taxon>
        <taxon>Pterygota</taxon>
        <taxon>Neoptera</taxon>
        <taxon>Endopterygota</taxon>
        <taxon>Diptera</taxon>
        <taxon>Nematocera</taxon>
        <taxon>Chironomoidea</taxon>
        <taxon>Chironomidae</taxon>
        <taxon>Chironominae</taxon>
        <taxon>Polypedilum</taxon>
        <taxon>Polypedilum</taxon>
    </lineage>
</organism>
<dbReference type="Proteomes" id="UP001107558">
    <property type="component" value="Chromosome 3"/>
</dbReference>
<dbReference type="OrthoDB" id="10602246at2759"/>
<keyword evidence="2" id="KW-1185">Reference proteome</keyword>
<sequence length="186" mass="22032">MSQQINSTFEITNWPFLKYAYNNIIRDQNINENATLKIIGNHLNGYSNKDVNAISFIGCKFSKFPQQLTAVFPNIEAIYIYQSNMPYILREDLKEYKKIKQFYIEENKITFLQQDLLADMKSLEIFYVHENNLLYVEPEIFDNLGNIRYINFDQCSIHNFTFNADGSKDCKTLEEVKKKLQEKHQN</sequence>
<dbReference type="Pfam" id="PF13855">
    <property type="entry name" value="LRR_8"/>
    <property type="match status" value="1"/>
</dbReference>
<gene>
    <name evidence="1" type="ORF">PVAND_000875</name>
</gene>
<dbReference type="InterPro" id="IPR032675">
    <property type="entry name" value="LRR_dom_sf"/>
</dbReference>
<dbReference type="AlphaFoldDB" id="A0A9J6BME8"/>
<evidence type="ECO:0008006" key="3">
    <source>
        <dbReference type="Google" id="ProtNLM"/>
    </source>
</evidence>
<dbReference type="InterPro" id="IPR001611">
    <property type="entry name" value="Leu-rich_rpt"/>
</dbReference>
<name>A0A9J6BME8_POLVA</name>
<accession>A0A9J6BME8</accession>
<comment type="caution">
    <text evidence="1">The sequence shown here is derived from an EMBL/GenBank/DDBJ whole genome shotgun (WGS) entry which is preliminary data.</text>
</comment>
<dbReference type="Gene3D" id="3.80.10.10">
    <property type="entry name" value="Ribonuclease Inhibitor"/>
    <property type="match status" value="1"/>
</dbReference>